<dbReference type="EMBL" id="CP037920">
    <property type="protein sequence ID" value="QDT98191.1"/>
    <property type="molecule type" value="Genomic_DNA"/>
</dbReference>
<organism evidence="1 2">
    <name type="scientific">Gimesia aquarii</name>
    <dbReference type="NCBI Taxonomy" id="2527964"/>
    <lineage>
        <taxon>Bacteria</taxon>
        <taxon>Pseudomonadati</taxon>
        <taxon>Planctomycetota</taxon>
        <taxon>Planctomycetia</taxon>
        <taxon>Planctomycetales</taxon>
        <taxon>Planctomycetaceae</taxon>
        <taxon>Gimesia</taxon>
    </lineage>
</organism>
<evidence type="ECO:0000313" key="2">
    <source>
        <dbReference type="Proteomes" id="UP000318704"/>
    </source>
</evidence>
<dbReference type="KEGG" id="gaw:V144x_36770"/>
<dbReference type="Proteomes" id="UP000318704">
    <property type="component" value="Chromosome"/>
</dbReference>
<gene>
    <name evidence="1" type="ORF">V144x_36770</name>
</gene>
<reference evidence="1 2" key="1">
    <citation type="submission" date="2019-03" db="EMBL/GenBank/DDBJ databases">
        <title>Deep-cultivation of Planctomycetes and their phenomic and genomic characterization uncovers novel biology.</title>
        <authorList>
            <person name="Wiegand S."/>
            <person name="Jogler M."/>
            <person name="Boedeker C."/>
            <person name="Pinto D."/>
            <person name="Vollmers J."/>
            <person name="Rivas-Marin E."/>
            <person name="Kohn T."/>
            <person name="Peeters S.H."/>
            <person name="Heuer A."/>
            <person name="Rast P."/>
            <person name="Oberbeckmann S."/>
            <person name="Bunk B."/>
            <person name="Jeske O."/>
            <person name="Meyerdierks A."/>
            <person name="Storesund J.E."/>
            <person name="Kallscheuer N."/>
            <person name="Luecker S."/>
            <person name="Lage O.M."/>
            <person name="Pohl T."/>
            <person name="Merkel B.J."/>
            <person name="Hornburger P."/>
            <person name="Mueller R.-W."/>
            <person name="Bruemmer F."/>
            <person name="Labrenz M."/>
            <person name="Spormann A.M."/>
            <person name="Op den Camp H."/>
            <person name="Overmann J."/>
            <person name="Amann R."/>
            <person name="Jetten M.S.M."/>
            <person name="Mascher T."/>
            <person name="Medema M.H."/>
            <person name="Devos D.P."/>
            <person name="Kaster A.-K."/>
            <person name="Ovreas L."/>
            <person name="Rohde M."/>
            <person name="Galperin M.Y."/>
            <person name="Jogler C."/>
        </authorList>
    </citation>
    <scope>NUCLEOTIDE SEQUENCE [LARGE SCALE GENOMIC DNA]</scope>
    <source>
        <strain evidence="1 2">V144</strain>
    </source>
</reference>
<protein>
    <submittedName>
        <fullName evidence="1">Uncharacterized protein</fullName>
    </submittedName>
</protein>
<dbReference type="AlphaFoldDB" id="A0A517VYW3"/>
<evidence type="ECO:0000313" key="1">
    <source>
        <dbReference type="EMBL" id="QDT98191.1"/>
    </source>
</evidence>
<proteinExistence type="predicted"/>
<accession>A0A517VYW3</accession>
<name>A0A517VYW3_9PLAN</name>
<sequence length="171" mass="19557">MFAFPMIERGIVWLRWADHIERHTAVKRHICAVLSEMWYKNAVLFPLWLGKACSKGVLPYETVGTGYRLSGEKLEKTGHFRMHKPKLCFLCSYQKKPPRARETETGSFENGAWASSAKISTENQEQVQCEASRNSYWDSFFRRMVTLAACAVRPSFSASKQMPVASWANPS</sequence>